<organism evidence="3">
    <name type="scientific">uncultured Caudovirales phage</name>
    <dbReference type="NCBI Taxonomy" id="2100421"/>
    <lineage>
        <taxon>Viruses</taxon>
        <taxon>Duplodnaviria</taxon>
        <taxon>Heunggongvirae</taxon>
        <taxon>Uroviricota</taxon>
        <taxon>Caudoviricetes</taxon>
        <taxon>Peduoviridae</taxon>
        <taxon>Maltschvirus</taxon>
        <taxon>Maltschvirus maltsch</taxon>
    </lineage>
</organism>
<dbReference type="EMBL" id="LR797287">
    <property type="protein sequence ID" value="CAB4199310.1"/>
    <property type="molecule type" value="Genomic_DNA"/>
</dbReference>
<name>A0A6J5RPK9_9CAUD</name>
<dbReference type="EMBL" id="LR797391">
    <property type="protein sequence ID" value="CAB4212976.1"/>
    <property type="molecule type" value="Genomic_DNA"/>
</dbReference>
<feature type="region of interest" description="Disordered" evidence="1">
    <location>
        <begin position="53"/>
        <end position="85"/>
    </location>
</feature>
<reference evidence="3" key="1">
    <citation type="submission" date="2020-05" db="EMBL/GenBank/DDBJ databases">
        <authorList>
            <person name="Chiriac C."/>
            <person name="Salcher M."/>
            <person name="Ghai R."/>
            <person name="Kavagutti S V."/>
        </authorList>
    </citation>
    <scope>NUCLEOTIDE SEQUENCE</scope>
</reference>
<proteinExistence type="predicted"/>
<accession>A0A6J5RPK9</accession>
<evidence type="ECO:0000256" key="1">
    <source>
        <dbReference type="SAM" id="MobiDB-lite"/>
    </source>
</evidence>
<sequence length="85" mass="9184">MSFFRQSPGACPVCGQAHTACRPVGSSDQIVVAQLPARDGARTHDETLALAHQVNPHAVSTKTYPHRSTHDRSEALASGARRRRP</sequence>
<dbReference type="EMBL" id="LR796948">
    <property type="protein sequence ID" value="CAB4177365.1"/>
    <property type="molecule type" value="Genomic_DNA"/>
</dbReference>
<evidence type="ECO:0000313" key="4">
    <source>
        <dbReference type="EMBL" id="CAB4212976.1"/>
    </source>
</evidence>
<gene>
    <name evidence="3" type="ORF">UFOVP1331_36</name>
    <name evidence="4" type="ORF">UFOVP1442_39</name>
    <name evidence="5" type="ORF">UFOVP1535_12</name>
    <name evidence="2" type="ORF">UFOVP998_23</name>
</gene>
<evidence type="ECO:0000313" key="2">
    <source>
        <dbReference type="EMBL" id="CAB4177365.1"/>
    </source>
</evidence>
<protein>
    <submittedName>
        <fullName evidence="3">Uncharacterized protein</fullName>
    </submittedName>
</protein>
<dbReference type="EMBL" id="LR798380">
    <property type="protein sequence ID" value="CAB5227969.1"/>
    <property type="molecule type" value="Genomic_DNA"/>
</dbReference>
<evidence type="ECO:0000313" key="5">
    <source>
        <dbReference type="EMBL" id="CAB5227969.1"/>
    </source>
</evidence>
<evidence type="ECO:0000313" key="3">
    <source>
        <dbReference type="EMBL" id="CAB4199310.1"/>
    </source>
</evidence>